<evidence type="ECO:0000313" key="1">
    <source>
        <dbReference type="EMBL" id="ABP71477.1"/>
    </source>
</evidence>
<accession>A4WVR3</accession>
<reference evidence="1" key="1">
    <citation type="submission" date="2007-04" db="EMBL/GenBank/DDBJ databases">
        <title>Complete sequence of chromosome of Rhodobacter sphaeroides ATCC 17025.</title>
        <authorList>
            <consortium name="US DOE Joint Genome Institute"/>
            <person name="Copeland A."/>
            <person name="Lucas S."/>
            <person name="Lapidus A."/>
            <person name="Barry K."/>
            <person name="Detter J.C."/>
            <person name="Glavina del Rio T."/>
            <person name="Hammon N."/>
            <person name="Israni S."/>
            <person name="Dalin E."/>
            <person name="Tice H."/>
            <person name="Pitluck S."/>
            <person name="Chertkov O."/>
            <person name="Brettin T."/>
            <person name="Bruce D."/>
            <person name="Han C."/>
            <person name="Schmutz J."/>
            <person name="Larimer F."/>
            <person name="Land M."/>
            <person name="Hauser L."/>
            <person name="Kyrpides N."/>
            <person name="Kim E."/>
            <person name="Richardson P."/>
            <person name="Mackenzie C."/>
            <person name="Choudhary M."/>
            <person name="Donohue T.J."/>
            <person name="Kaplan S."/>
        </authorList>
    </citation>
    <scope>NUCLEOTIDE SEQUENCE [LARGE SCALE GENOMIC DNA]</scope>
    <source>
        <strain evidence="1">ATCC 17025</strain>
    </source>
</reference>
<organism evidence="1">
    <name type="scientific">Cereibacter sphaeroides (strain ATCC 17025 / ATH 2.4.3)</name>
    <name type="common">Rhodobacter sphaeroides</name>
    <dbReference type="NCBI Taxonomy" id="349102"/>
    <lineage>
        <taxon>Bacteria</taxon>
        <taxon>Pseudomonadati</taxon>
        <taxon>Pseudomonadota</taxon>
        <taxon>Alphaproteobacteria</taxon>
        <taxon>Rhodobacterales</taxon>
        <taxon>Paracoccaceae</taxon>
        <taxon>Cereibacter</taxon>
    </lineage>
</organism>
<dbReference type="HOGENOM" id="CLU_2370967_0_0_5"/>
<dbReference type="AlphaFoldDB" id="A4WVR3"/>
<gene>
    <name evidence="1" type="ordered locus">Rsph17025_2589</name>
</gene>
<dbReference type="EMBL" id="CP000661">
    <property type="protein sequence ID" value="ABP71477.1"/>
    <property type="molecule type" value="Genomic_DNA"/>
</dbReference>
<dbReference type="KEGG" id="rsq:Rsph17025_2589"/>
<name>A4WVR3_CERS5</name>
<sequence length="95" mass="10621">MGAGDTDPEGLDAWRLDSPKPFVTLNARSSHCLQLSSTSDSTALPVVRTARIRPRHGLVVGQRQRAVWFTNINLQRRSPCEGPLRRPSSEETPWQ</sequence>
<proteinExistence type="predicted"/>
<dbReference type="STRING" id="349102.Rsph17025_2589"/>
<protein>
    <submittedName>
        <fullName evidence="1">Uncharacterized protein</fullName>
    </submittedName>
</protein>